<dbReference type="Proteomes" id="UP000192520">
    <property type="component" value="Unassembled WGS sequence"/>
</dbReference>
<dbReference type="PANTHER" id="PTHR47505">
    <property type="entry name" value="DNA UTILIZATION PROTEIN YHGH"/>
    <property type="match status" value="1"/>
</dbReference>
<protein>
    <recommendedName>
        <fullName evidence="3">Double zinc ribbon domain-containing protein</fullName>
    </recommendedName>
</protein>
<organism evidence="4 5">
    <name type="scientific">candidate division CPR3 bacterium 4484_211</name>
    <dbReference type="NCBI Taxonomy" id="1968527"/>
    <lineage>
        <taxon>Bacteria</taxon>
        <taxon>Bacteria division CPR3</taxon>
    </lineage>
</organism>
<evidence type="ECO:0000313" key="5">
    <source>
        <dbReference type="Proteomes" id="UP000192520"/>
    </source>
</evidence>
<dbReference type="InterPro" id="IPR044005">
    <property type="entry name" value="DZR_2"/>
</dbReference>
<evidence type="ECO:0000256" key="2">
    <source>
        <dbReference type="SAM" id="MobiDB-lite"/>
    </source>
</evidence>
<dbReference type="EMBL" id="MZGJ01000011">
    <property type="protein sequence ID" value="OQX50989.1"/>
    <property type="molecule type" value="Genomic_DNA"/>
</dbReference>
<comment type="similarity">
    <text evidence="1">Belongs to the ComF/GntX family.</text>
</comment>
<evidence type="ECO:0000313" key="4">
    <source>
        <dbReference type="EMBL" id="OQX50989.1"/>
    </source>
</evidence>
<evidence type="ECO:0000259" key="3">
    <source>
        <dbReference type="Pfam" id="PF18912"/>
    </source>
</evidence>
<dbReference type="AlphaFoldDB" id="A0A1W9NY34"/>
<dbReference type="Pfam" id="PF18912">
    <property type="entry name" value="DZR_2"/>
    <property type="match status" value="1"/>
</dbReference>
<feature type="region of interest" description="Disordered" evidence="2">
    <location>
        <begin position="1"/>
        <end position="20"/>
    </location>
</feature>
<feature type="compositionally biased region" description="Basic residues" evidence="2">
    <location>
        <begin position="1"/>
        <end position="14"/>
    </location>
</feature>
<name>A0A1W9NY34_UNCC3</name>
<feature type="domain" description="Double zinc ribbon" evidence="3">
    <location>
        <begin position="30"/>
        <end position="75"/>
    </location>
</feature>
<sequence>MGEKQLKRRQKYKRTPMPTTTGEKRIYSKILDFLLPKFCVHCGKYGHYLCQECYNQINFVKTHLCPYCRRSSVGGLTHPGCLTKYAINGIYSAAFYKGPIRSLIKTLKYHPFPFRVYEEIEIILKRYFTDQERFFPKEAVIIPIPMHPEKKKKRKFNQSQLIANTLQSIWKNPLQDEILIRTRRGRVQAGLSRRQRYQNVRGLFQIHPQKRKLVEGNSFILVDDIVTSGATLKWCAFLLKKNRAGKVWGVTLARD</sequence>
<accession>A0A1W9NY34</accession>
<dbReference type="InterPro" id="IPR029057">
    <property type="entry name" value="PRTase-like"/>
</dbReference>
<gene>
    <name evidence="4" type="ORF">B5M47_02400</name>
</gene>
<dbReference type="CDD" id="cd06223">
    <property type="entry name" value="PRTases_typeI"/>
    <property type="match status" value="1"/>
</dbReference>
<comment type="caution">
    <text evidence="4">The sequence shown here is derived from an EMBL/GenBank/DDBJ whole genome shotgun (WGS) entry which is preliminary data.</text>
</comment>
<reference evidence="5" key="1">
    <citation type="submission" date="2017-03" db="EMBL/GenBank/DDBJ databases">
        <title>Novel pathways for hydrocarbon cycling and metabolic interdependencies in hydrothermal sediment communities.</title>
        <authorList>
            <person name="Dombrowski N."/>
            <person name="Seitz K."/>
            <person name="Teske A."/>
            <person name="Baker B."/>
        </authorList>
    </citation>
    <scope>NUCLEOTIDE SEQUENCE [LARGE SCALE GENOMIC DNA]</scope>
</reference>
<proteinExistence type="inferred from homology"/>
<dbReference type="InterPro" id="IPR051910">
    <property type="entry name" value="ComF/GntX_DNA_util-trans"/>
</dbReference>
<dbReference type="SUPFAM" id="SSF53271">
    <property type="entry name" value="PRTase-like"/>
    <property type="match status" value="1"/>
</dbReference>
<dbReference type="PANTHER" id="PTHR47505:SF1">
    <property type="entry name" value="DNA UTILIZATION PROTEIN YHGH"/>
    <property type="match status" value="1"/>
</dbReference>
<dbReference type="Gene3D" id="3.40.50.2020">
    <property type="match status" value="1"/>
</dbReference>
<evidence type="ECO:0000256" key="1">
    <source>
        <dbReference type="ARBA" id="ARBA00008007"/>
    </source>
</evidence>
<dbReference type="STRING" id="1968527.B5M47_02400"/>
<dbReference type="InterPro" id="IPR000836">
    <property type="entry name" value="PRTase_dom"/>
</dbReference>